<evidence type="ECO:0000256" key="3">
    <source>
        <dbReference type="ARBA" id="ARBA00022842"/>
    </source>
</evidence>
<dbReference type="InterPro" id="IPR020084">
    <property type="entry name" value="NUDIX_hydrolase_CS"/>
</dbReference>
<dbReference type="InterPro" id="IPR000086">
    <property type="entry name" value="NUDIX_hydrolase_dom"/>
</dbReference>
<evidence type="ECO:0000313" key="7">
    <source>
        <dbReference type="Proteomes" id="UP000195755"/>
    </source>
</evidence>
<dbReference type="InterPro" id="IPR015797">
    <property type="entry name" value="NUDIX_hydrolase-like_dom_sf"/>
</dbReference>
<evidence type="ECO:0000256" key="4">
    <source>
        <dbReference type="SAM" id="MobiDB-lite"/>
    </source>
</evidence>
<name>A0A1Z2LCU0_9ACTN</name>
<evidence type="ECO:0000256" key="2">
    <source>
        <dbReference type="ARBA" id="ARBA00022801"/>
    </source>
</evidence>
<dbReference type="OrthoDB" id="4247482at2"/>
<feature type="region of interest" description="Disordered" evidence="4">
    <location>
        <begin position="164"/>
        <end position="186"/>
    </location>
</feature>
<organism evidence="6 7">
    <name type="scientific">Streptomyces albireticuli</name>
    <dbReference type="NCBI Taxonomy" id="1940"/>
    <lineage>
        <taxon>Bacteria</taxon>
        <taxon>Bacillati</taxon>
        <taxon>Actinomycetota</taxon>
        <taxon>Actinomycetes</taxon>
        <taxon>Kitasatosporales</taxon>
        <taxon>Streptomycetaceae</taxon>
        <taxon>Streptomyces</taxon>
    </lineage>
</organism>
<gene>
    <name evidence="6" type="ORF">SMD11_6541</name>
</gene>
<evidence type="ECO:0000259" key="5">
    <source>
        <dbReference type="PROSITE" id="PS51462"/>
    </source>
</evidence>
<dbReference type="PANTHER" id="PTHR43046">
    <property type="entry name" value="GDP-MANNOSE MANNOSYL HYDROLASE"/>
    <property type="match status" value="1"/>
</dbReference>
<dbReference type="Proteomes" id="UP000195755">
    <property type="component" value="Chromosome"/>
</dbReference>
<reference evidence="6 7" key="1">
    <citation type="submission" date="2017-06" db="EMBL/GenBank/DDBJ databases">
        <title>Streptomyces albireticuli Genome sequencing and assembly.</title>
        <authorList>
            <person name="Wang Y."/>
            <person name="Du B."/>
            <person name="Ding Y."/>
            <person name="Liu H."/>
            <person name="Hou Q."/>
            <person name="Liu K."/>
            <person name="Yao L."/>
            <person name="Wang C."/>
        </authorList>
    </citation>
    <scope>NUCLEOTIDE SEQUENCE [LARGE SCALE GENOMIC DNA]</scope>
    <source>
        <strain evidence="6 7">MDJK11</strain>
    </source>
</reference>
<dbReference type="SUPFAM" id="SSF55811">
    <property type="entry name" value="Nudix"/>
    <property type="match status" value="1"/>
</dbReference>
<evidence type="ECO:0000256" key="1">
    <source>
        <dbReference type="ARBA" id="ARBA00001946"/>
    </source>
</evidence>
<comment type="cofactor">
    <cofactor evidence="1">
        <name>Mg(2+)</name>
        <dbReference type="ChEBI" id="CHEBI:18420"/>
    </cofactor>
</comment>
<dbReference type="PROSITE" id="PS51462">
    <property type="entry name" value="NUDIX"/>
    <property type="match status" value="1"/>
</dbReference>
<proteinExistence type="predicted"/>
<accession>A0A1Z2LCU0</accession>
<feature type="domain" description="Nudix hydrolase" evidence="5">
    <location>
        <begin position="21"/>
        <end position="151"/>
    </location>
</feature>
<dbReference type="PANTHER" id="PTHR43046:SF12">
    <property type="entry name" value="GDP-MANNOSE MANNOSYL HYDROLASE"/>
    <property type="match status" value="1"/>
</dbReference>
<sequence length="186" mass="20394">MSTPAHEPKDPELVRFLRGLPSPLVAVDALVRDESGRLLIVEPTYKPGWDIVGGFVEHEELLVALAREAEEELGLRELRVGRLLAVDNLPAAGYGRPVVVLIFAARLEGTVRAEDLTLQQNEIRAAEFVTEDVALERFPGPLRRRVVAALEAERGAHTAYLRDSHPVALGDHGHDATPPPAREDGR</sequence>
<dbReference type="Gene3D" id="3.90.79.10">
    <property type="entry name" value="Nucleoside Triphosphate Pyrophosphohydrolase"/>
    <property type="match status" value="1"/>
</dbReference>
<dbReference type="AlphaFoldDB" id="A0A1Z2LCU0"/>
<protein>
    <recommendedName>
        <fullName evidence="5">Nudix hydrolase domain-containing protein</fullName>
    </recommendedName>
</protein>
<keyword evidence="2" id="KW-0378">Hydrolase</keyword>
<keyword evidence="3" id="KW-0460">Magnesium</keyword>
<dbReference type="GO" id="GO:0016787">
    <property type="term" value="F:hydrolase activity"/>
    <property type="evidence" value="ECO:0007669"/>
    <property type="project" value="UniProtKB-KW"/>
</dbReference>
<dbReference type="EMBL" id="CP021744">
    <property type="protein sequence ID" value="ARZ72117.1"/>
    <property type="molecule type" value="Genomic_DNA"/>
</dbReference>
<dbReference type="KEGG" id="salj:SMD11_6541"/>
<dbReference type="PROSITE" id="PS00893">
    <property type="entry name" value="NUDIX_BOX"/>
    <property type="match status" value="1"/>
</dbReference>
<dbReference type="Pfam" id="PF00293">
    <property type="entry name" value="NUDIX"/>
    <property type="match status" value="1"/>
</dbReference>
<evidence type="ECO:0000313" key="6">
    <source>
        <dbReference type="EMBL" id="ARZ72117.1"/>
    </source>
</evidence>
<dbReference type="RefSeq" id="WP_087929790.1">
    <property type="nucleotide sequence ID" value="NZ_CP021744.1"/>
</dbReference>